<dbReference type="Pfam" id="PF00392">
    <property type="entry name" value="GntR"/>
    <property type="match status" value="1"/>
</dbReference>
<accession>A0A157S7S3</accession>
<dbReference type="CDD" id="cd00609">
    <property type="entry name" value="AAT_like"/>
    <property type="match status" value="1"/>
</dbReference>
<dbReference type="PROSITE" id="PS50949">
    <property type="entry name" value="HTH_GNTR"/>
    <property type="match status" value="1"/>
</dbReference>
<evidence type="ECO:0000313" key="8">
    <source>
        <dbReference type="Proteomes" id="UP000076825"/>
    </source>
</evidence>
<dbReference type="CDD" id="cd07377">
    <property type="entry name" value="WHTH_GntR"/>
    <property type="match status" value="1"/>
</dbReference>
<feature type="domain" description="HTH gntR-type" evidence="6">
    <location>
        <begin position="17"/>
        <end position="85"/>
    </location>
</feature>
<dbReference type="RefSeq" id="WP_197669220.1">
    <property type="nucleotide sequence ID" value="NZ_CP016340.1"/>
</dbReference>
<dbReference type="GO" id="GO:0003700">
    <property type="term" value="F:DNA-binding transcription factor activity"/>
    <property type="evidence" value="ECO:0007669"/>
    <property type="project" value="InterPro"/>
</dbReference>
<name>A0A157S7S3_9BORD</name>
<dbReference type="InterPro" id="IPR000524">
    <property type="entry name" value="Tscrpt_reg_HTH_GntR"/>
</dbReference>
<evidence type="ECO:0000259" key="6">
    <source>
        <dbReference type="PROSITE" id="PS50949"/>
    </source>
</evidence>
<keyword evidence="2" id="KW-0663">Pyridoxal phosphate</keyword>
<dbReference type="STRING" id="123899.SAMEA3906487_00262"/>
<dbReference type="PATRIC" id="fig|123899.6.peg.245"/>
<dbReference type="EMBL" id="LT546645">
    <property type="protein sequence ID" value="SAI66445.1"/>
    <property type="molecule type" value="Genomic_DNA"/>
</dbReference>
<dbReference type="PANTHER" id="PTHR46577:SF1">
    <property type="entry name" value="HTH-TYPE TRANSCRIPTIONAL REGULATORY PROTEIN GABR"/>
    <property type="match status" value="1"/>
</dbReference>
<keyword evidence="5" id="KW-0804">Transcription</keyword>
<organism evidence="7 8">
    <name type="scientific">Bordetella trematum</name>
    <dbReference type="NCBI Taxonomy" id="123899"/>
    <lineage>
        <taxon>Bacteria</taxon>
        <taxon>Pseudomonadati</taxon>
        <taxon>Pseudomonadota</taxon>
        <taxon>Betaproteobacteria</taxon>
        <taxon>Burkholderiales</taxon>
        <taxon>Alcaligenaceae</taxon>
        <taxon>Bordetella</taxon>
    </lineage>
</organism>
<dbReference type="PANTHER" id="PTHR46577">
    <property type="entry name" value="HTH-TYPE TRANSCRIPTIONAL REGULATORY PROTEIN GABR"/>
    <property type="match status" value="1"/>
</dbReference>
<dbReference type="PRINTS" id="PR00035">
    <property type="entry name" value="HTHGNTR"/>
</dbReference>
<evidence type="ECO:0000313" key="7">
    <source>
        <dbReference type="EMBL" id="SAI66445.1"/>
    </source>
</evidence>
<dbReference type="SUPFAM" id="SSF53383">
    <property type="entry name" value="PLP-dependent transferases"/>
    <property type="match status" value="1"/>
</dbReference>
<dbReference type="InterPro" id="IPR051446">
    <property type="entry name" value="HTH_trans_reg/aminotransferase"/>
</dbReference>
<dbReference type="SUPFAM" id="SSF46785">
    <property type="entry name" value="Winged helix' DNA-binding domain"/>
    <property type="match status" value="1"/>
</dbReference>
<keyword evidence="4" id="KW-0238">DNA-binding</keyword>
<dbReference type="InterPro" id="IPR015424">
    <property type="entry name" value="PyrdxlP-dep_Trfase"/>
</dbReference>
<protein>
    <submittedName>
        <fullName evidence="7">GntR family transcriptional regulator</fullName>
    </submittedName>
</protein>
<proteinExistence type="inferred from homology"/>
<dbReference type="Gene3D" id="3.40.640.10">
    <property type="entry name" value="Type I PLP-dependent aspartate aminotransferase-like (Major domain)"/>
    <property type="match status" value="1"/>
</dbReference>
<dbReference type="InterPro" id="IPR015421">
    <property type="entry name" value="PyrdxlP-dep_Trfase_major"/>
</dbReference>
<dbReference type="SMART" id="SM00345">
    <property type="entry name" value="HTH_GNTR"/>
    <property type="match status" value="1"/>
</dbReference>
<keyword evidence="8" id="KW-1185">Reference proteome</keyword>
<dbReference type="GeneID" id="56588324"/>
<dbReference type="Pfam" id="PF00155">
    <property type="entry name" value="Aminotran_1_2"/>
    <property type="match status" value="1"/>
</dbReference>
<dbReference type="GO" id="GO:0030170">
    <property type="term" value="F:pyridoxal phosphate binding"/>
    <property type="evidence" value="ECO:0007669"/>
    <property type="project" value="InterPro"/>
</dbReference>
<dbReference type="InterPro" id="IPR036388">
    <property type="entry name" value="WH-like_DNA-bd_sf"/>
</dbReference>
<dbReference type="GO" id="GO:0003677">
    <property type="term" value="F:DNA binding"/>
    <property type="evidence" value="ECO:0007669"/>
    <property type="project" value="UniProtKB-KW"/>
</dbReference>
<evidence type="ECO:0000256" key="1">
    <source>
        <dbReference type="ARBA" id="ARBA00005384"/>
    </source>
</evidence>
<dbReference type="KEGG" id="btrm:SAMEA390648700262"/>
<dbReference type="eggNOG" id="COG1167">
    <property type="taxonomic scope" value="Bacteria"/>
</dbReference>
<evidence type="ECO:0000256" key="2">
    <source>
        <dbReference type="ARBA" id="ARBA00022898"/>
    </source>
</evidence>
<evidence type="ECO:0000256" key="4">
    <source>
        <dbReference type="ARBA" id="ARBA00023125"/>
    </source>
</evidence>
<dbReference type="Proteomes" id="UP000076825">
    <property type="component" value="Chromosome 1"/>
</dbReference>
<dbReference type="Gene3D" id="1.10.10.10">
    <property type="entry name" value="Winged helix-like DNA-binding domain superfamily/Winged helix DNA-binding domain"/>
    <property type="match status" value="1"/>
</dbReference>
<keyword evidence="3" id="KW-0805">Transcription regulation</keyword>
<reference evidence="7 8" key="1">
    <citation type="submission" date="2016-04" db="EMBL/GenBank/DDBJ databases">
        <authorList>
            <consortium name="Pathogen Informatics"/>
        </authorList>
    </citation>
    <scope>NUCLEOTIDE SEQUENCE [LARGE SCALE GENOMIC DNA]</scope>
    <source>
        <strain evidence="7 8">H044680328</strain>
    </source>
</reference>
<comment type="similarity">
    <text evidence="1">In the C-terminal section; belongs to the class-I pyridoxal-phosphate-dependent aminotransferase family.</text>
</comment>
<dbReference type="InterPro" id="IPR036390">
    <property type="entry name" value="WH_DNA-bd_sf"/>
</dbReference>
<evidence type="ECO:0000256" key="5">
    <source>
        <dbReference type="ARBA" id="ARBA00023163"/>
    </source>
</evidence>
<sequence length="470" mass="50894">MMTLPPASPSPEPGSDAPLYKQIYERFRSAIAQGTLQAGDRIPSARALAKELGVARGTVESAYGLLQAEGYVQPRGQAGTVVTPGLRAQPGTPAPPETTGGLDLWRNPPALLPFQMGLPALDAFPRKLWARLGARQLRGTQAIDLSYPPVNGLPSLRTAIASYLQVARGIDCAPEQILITSGYRDSLSLIVRTLLQNGDQVWVEDPGYPPTGELLQHSGMRCAPVPVDGDGLQVTQGIRQFPDARAAIVTPAHQSPLGVTLSLPRRQALLEWAEHHQRWIVEDDYDGEYRYVSRPLPALKSLDRQGRVIYAGTFSKVLFPGIRLAYLVVPPSLATRFGQASGILGSGIPGLTQALVSTFMSEGHFARHIQRMRRLYAERRQATVAGLSKVLGTAMPIDPQPGGMHLLMRLPPGCDDRALAQRMIGHGIYAHALSHWSRAPSPAHGLLMGFTNIDSEARAEALGRRILALM</sequence>
<evidence type="ECO:0000256" key="3">
    <source>
        <dbReference type="ARBA" id="ARBA00023015"/>
    </source>
</evidence>
<gene>
    <name evidence="7" type="primary">gabR_2</name>
    <name evidence="7" type="ORF">SAMEA3906487_00262</name>
</gene>
<dbReference type="InterPro" id="IPR004839">
    <property type="entry name" value="Aminotransferase_I/II_large"/>
</dbReference>
<dbReference type="AlphaFoldDB" id="A0A157S7S3"/>